<name>B8R8Y6_9BACT</name>
<reference evidence="1" key="1">
    <citation type="journal article" date="2009" name="Appl. Environ. Microbiol.">
        <title>Characterization of denitrification gene clusters of soil bacteria via a metagenomic approach.</title>
        <authorList>
            <person name="Demaneche S."/>
            <person name="Philippot L."/>
            <person name="David M.M."/>
            <person name="Navarro E."/>
            <person name="Vogel T.M."/>
            <person name="Simonet P."/>
        </authorList>
    </citation>
    <scope>NUCLEOTIDE SEQUENCE</scope>
</reference>
<proteinExistence type="predicted"/>
<protein>
    <submittedName>
        <fullName evidence="1">Uncharacterized protein</fullName>
    </submittedName>
</protein>
<dbReference type="EMBL" id="EU910855">
    <property type="protein sequence ID" value="ACF98142.1"/>
    <property type="molecule type" value="Genomic_DNA"/>
</dbReference>
<accession>B8R8Y6</accession>
<organism evidence="1">
    <name type="scientific">uncultured bacterium 1062</name>
    <dbReference type="NCBI Taxonomy" id="548898"/>
    <lineage>
        <taxon>Bacteria</taxon>
        <taxon>environmental samples</taxon>
    </lineage>
</organism>
<evidence type="ECO:0000313" key="1">
    <source>
        <dbReference type="EMBL" id="ACF98142.1"/>
    </source>
</evidence>
<sequence length="110" mass="12207">MPDVTAHALEEAAQHVSGRLRRKNGLAFAQLQQLELDFFREALILDVLKAKPLDQFASIEVPDGEMGKQHRFLCGVSLLDQRSNHSGDVKTLLAIEAGRQGIRDAFKQIA</sequence>
<dbReference type="AlphaFoldDB" id="B8R8Y6"/>